<dbReference type="Proteomes" id="UP001189429">
    <property type="component" value="Unassembled WGS sequence"/>
</dbReference>
<gene>
    <name evidence="2" type="ORF">PCOR1329_LOCUS11480</name>
</gene>
<evidence type="ECO:0000313" key="3">
    <source>
        <dbReference type="Proteomes" id="UP001189429"/>
    </source>
</evidence>
<organism evidence="2 3">
    <name type="scientific">Prorocentrum cordatum</name>
    <dbReference type="NCBI Taxonomy" id="2364126"/>
    <lineage>
        <taxon>Eukaryota</taxon>
        <taxon>Sar</taxon>
        <taxon>Alveolata</taxon>
        <taxon>Dinophyceae</taxon>
        <taxon>Prorocentrales</taxon>
        <taxon>Prorocentraceae</taxon>
        <taxon>Prorocentrum</taxon>
    </lineage>
</organism>
<name>A0ABN9QIX5_9DINO</name>
<reference evidence="2" key="1">
    <citation type="submission" date="2023-10" db="EMBL/GenBank/DDBJ databases">
        <authorList>
            <person name="Chen Y."/>
            <person name="Shah S."/>
            <person name="Dougan E. K."/>
            <person name="Thang M."/>
            <person name="Chan C."/>
        </authorList>
    </citation>
    <scope>NUCLEOTIDE SEQUENCE [LARGE SCALE GENOMIC DNA]</scope>
</reference>
<comment type="caution">
    <text evidence="2">The sequence shown here is derived from an EMBL/GenBank/DDBJ whole genome shotgun (WGS) entry which is preliminary data.</text>
</comment>
<feature type="compositionally biased region" description="Basic and acidic residues" evidence="1">
    <location>
        <begin position="25"/>
        <end position="34"/>
    </location>
</feature>
<sequence length="486" mass="52683">MDSSTSWSVWSPAPDGAGLGPHGDPYPDNKNDTKRGVCMAALGSDGGFDVTSSGFSGNPYPDSKNDTKRGVCMAPLGSDGGFDAASSGFSGNPYPDHNNNTKSFFFVEPDSLLDGGLGTGGVTRGVKLSGFGGAEPHEGFSSWLAKEPGEGFMGKGSYPNFTDAPGTYGHEAQIPLPHSFEQTHATQPCPEKVSHKSMPFLFNHYSGIFTNNDNPLPAPTGKYSGLSSTVHKVKTDEPARVGNSLLKFMSEYLPSQSVFAELLKPIPSKEHKTKYSMKLLTFVQSNWCQLKVKMYEAAEDVYLIEFQRRSGDSLAFNSVYRLAEKYLLDHGFPLEGSGSRGGGRGLCRFVPPSVPLQLMEDEEVPWVEPECMLGPVFDLSRSKCARYQAEGATAIAEMAKAAEEKPKQKFPWSEELKDVMYKLLEVQETIVAFPAVKALHSLAKVHPEARKVAAEKRVAAALEHSRSSLVRGEAAQLRELIAAHCG</sequence>
<evidence type="ECO:0000256" key="1">
    <source>
        <dbReference type="SAM" id="MobiDB-lite"/>
    </source>
</evidence>
<dbReference type="EMBL" id="CAUYUJ010003321">
    <property type="protein sequence ID" value="CAK0804785.1"/>
    <property type="molecule type" value="Genomic_DNA"/>
</dbReference>
<protein>
    <submittedName>
        <fullName evidence="2">Uncharacterized protein</fullName>
    </submittedName>
</protein>
<accession>A0ABN9QIX5</accession>
<feature type="region of interest" description="Disordered" evidence="1">
    <location>
        <begin position="1"/>
        <end position="34"/>
    </location>
</feature>
<keyword evidence="3" id="KW-1185">Reference proteome</keyword>
<proteinExistence type="predicted"/>
<evidence type="ECO:0000313" key="2">
    <source>
        <dbReference type="EMBL" id="CAK0804785.1"/>
    </source>
</evidence>